<organism evidence="3 4">
    <name type="scientific">Saccharothrix lopnurensis</name>
    <dbReference type="NCBI Taxonomy" id="1670621"/>
    <lineage>
        <taxon>Bacteria</taxon>
        <taxon>Bacillati</taxon>
        <taxon>Actinomycetota</taxon>
        <taxon>Actinomycetes</taxon>
        <taxon>Pseudonocardiales</taxon>
        <taxon>Pseudonocardiaceae</taxon>
        <taxon>Saccharothrix</taxon>
    </lineage>
</organism>
<protein>
    <recommendedName>
        <fullName evidence="5">Membrane protein (TIGR02234 family)</fullName>
    </recommendedName>
</protein>
<dbReference type="RefSeq" id="WP_380641933.1">
    <property type="nucleotide sequence ID" value="NZ_JBHSQO010000054.1"/>
</dbReference>
<feature type="region of interest" description="Disordered" evidence="1">
    <location>
        <begin position="195"/>
        <end position="244"/>
    </location>
</feature>
<feature type="transmembrane region" description="Helical" evidence="2">
    <location>
        <begin position="99"/>
        <end position="120"/>
    </location>
</feature>
<feature type="compositionally biased region" description="Low complexity" evidence="1">
    <location>
        <begin position="200"/>
        <end position="220"/>
    </location>
</feature>
<gene>
    <name evidence="3" type="ORF">ACFP3R_32800</name>
</gene>
<keyword evidence="2" id="KW-0472">Membrane</keyword>
<keyword evidence="2" id="KW-1133">Transmembrane helix</keyword>
<evidence type="ECO:0000313" key="4">
    <source>
        <dbReference type="Proteomes" id="UP001596220"/>
    </source>
</evidence>
<reference evidence="4" key="1">
    <citation type="journal article" date="2019" name="Int. J. Syst. Evol. Microbiol.">
        <title>The Global Catalogue of Microorganisms (GCM) 10K type strain sequencing project: providing services to taxonomists for standard genome sequencing and annotation.</title>
        <authorList>
            <consortium name="The Broad Institute Genomics Platform"/>
            <consortium name="The Broad Institute Genome Sequencing Center for Infectious Disease"/>
            <person name="Wu L."/>
            <person name="Ma J."/>
        </authorList>
    </citation>
    <scope>NUCLEOTIDE SEQUENCE [LARGE SCALE GENOMIC DNA]</scope>
    <source>
        <strain evidence="4">CGMCC 4.7246</strain>
    </source>
</reference>
<evidence type="ECO:0000313" key="3">
    <source>
        <dbReference type="EMBL" id="MFC6094073.1"/>
    </source>
</evidence>
<evidence type="ECO:0000256" key="2">
    <source>
        <dbReference type="SAM" id="Phobius"/>
    </source>
</evidence>
<accession>A0ABW1PEZ9</accession>
<feature type="transmembrane region" description="Helical" evidence="2">
    <location>
        <begin position="67"/>
        <end position="87"/>
    </location>
</feature>
<name>A0ABW1PEZ9_9PSEU</name>
<dbReference type="Proteomes" id="UP001596220">
    <property type="component" value="Unassembled WGS sequence"/>
</dbReference>
<comment type="caution">
    <text evidence="3">The sequence shown here is derived from an EMBL/GenBank/DDBJ whole genome shotgun (WGS) entry which is preliminary data.</text>
</comment>
<evidence type="ECO:0000256" key="1">
    <source>
        <dbReference type="SAM" id="MobiDB-lite"/>
    </source>
</evidence>
<proteinExistence type="predicted"/>
<feature type="transmembrane region" description="Helical" evidence="2">
    <location>
        <begin position="140"/>
        <end position="157"/>
    </location>
</feature>
<keyword evidence="2" id="KW-0812">Transmembrane</keyword>
<evidence type="ECO:0008006" key="5">
    <source>
        <dbReference type="Google" id="ProtNLM"/>
    </source>
</evidence>
<sequence>MNRRLLGAALLVAAAAGAVVGTFLPLSVLETGFGPGNEGLRITTTSWSVRVEPDTIEALRFDGTPQYGVPIAAAGLLLAVAAAMVFLPEHQRGITRYTALGATGVLFGAVWAVWSAVSAAVRSPRGPERDYLRETAGGGIWVLSAAVLAAVAGLVLVHARRAEPRAEGAVVYAVGGEDEDTPPFGIPVIEVARLPESDYPGPGASGSTGSAGPAGSAGAADLVDPTGPGSGGPGQETPRPERAP</sequence>
<dbReference type="EMBL" id="JBHSQO010000054">
    <property type="protein sequence ID" value="MFC6094073.1"/>
    <property type="molecule type" value="Genomic_DNA"/>
</dbReference>
<keyword evidence="4" id="KW-1185">Reference proteome</keyword>